<evidence type="ECO:0008006" key="3">
    <source>
        <dbReference type="Google" id="ProtNLM"/>
    </source>
</evidence>
<evidence type="ECO:0000313" key="2">
    <source>
        <dbReference type="Proteomes" id="UP000177953"/>
    </source>
</evidence>
<dbReference type="Gene3D" id="1.20.58.1000">
    <property type="entry name" value="Metal-sensitive repressor, helix protomer"/>
    <property type="match status" value="1"/>
</dbReference>
<accession>A0A1F6MCY1</accession>
<dbReference type="PANTHER" id="PTHR33677">
    <property type="entry name" value="TRANSCRIPTIONAL REPRESSOR FRMR-RELATED"/>
    <property type="match status" value="1"/>
</dbReference>
<evidence type="ECO:0000313" key="1">
    <source>
        <dbReference type="EMBL" id="OGH69408.1"/>
    </source>
</evidence>
<dbReference type="GO" id="GO:0003677">
    <property type="term" value="F:DNA binding"/>
    <property type="evidence" value="ECO:0007669"/>
    <property type="project" value="InterPro"/>
</dbReference>
<dbReference type="EMBL" id="MFPU01000046">
    <property type="protein sequence ID" value="OGH69408.1"/>
    <property type="molecule type" value="Genomic_DNA"/>
</dbReference>
<dbReference type="Proteomes" id="UP000177953">
    <property type="component" value="Unassembled WGS sequence"/>
</dbReference>
<gene>
    <name evidence="1" type="ORF">A2754_01395</name>
</gene>
<dbReference type="GO" id="GO:0046872">
    <property type="term" value="F:metal ion binding"/>
    <property type="evidence" value="ECO:0007669"/>
    <property type="project" value="InterPro"/>
</dbReference>
<reference evidence="1 2" key="1">
    <citation type="journal article" date="2016" name="Nat. Commun.">
        <title>Thousands of microbial genomes shed light on interconnected biogeochemical processes in an aquifer system.</title>
        <authorList>
            <person name="Anantharaman K."/>
            <person name="Brown C.T."/>
            <person name="Hug L.A."/>
            <person name="Sharon I."/>
            <person name="Castelle C.J."/>
            <person name="Probst A.J."/>
            <person name="Thomas B.C."/>
            <person name="Singh A."/>
            <person name="Wilkins M.J."/>
            <person name="Karaoz U."/>
            <person name="Brodie E.L."/>
            <person name="Williams K.H."/>
            <person name="Hubbard S.S."/>
            <person name="Banfield J.F."/>
        </authorList>
    </citation>
    <scope>NUCLEOTIDE SEQUENCE [LARGE SCALE GENOMIC DNA]</scope>
</reference>
<organism evidence="1 2">
    <name type="scientific">Candidatus Magasanikbacteria bacterium RIFCSPHIGHO2_01_FULL_47_8</name>
    <dbReference type="NCBI Taxonomy" id="1798673"/>
    <lineage>
        <taxon>Bacteria</taxon>
        <taxon>Candidatus Magasanikiibacteriota</taxon>
    </lineage>
</organism>
<name>A0A1F6MCY1_9BACT</name>
<proteinExistence type="predicted"/>
<dbReference type="InterPro" id="IPR003735">
    <property type="entry name" value="Metal_Tscrpt_repr"/>
</dbReference>
<dbReference type="GO" id="GO:0045892">
    <property type="term" value="P:negative regulation of DNA-templated transcription"/>
    <property type="evidence" value="ECO:0007669"/>
    <property type="project" value="UniProtKB-ARBA"/>
</dbReference>
<comment type="caution">
    <text evidence="1">The sequence shown here is derived from an EMBL/GenBank/DDBJ whole genome shotgun (WGS) entry which is preliminary data.</text>
</comment>
<dbReference type="InterPro" id="IPR038390">
    <property type="entry name" value="Metal_Tscrpt_repr_sf"/>
</dbReference>
<dbReference type="AlphaFoldDB" id="A0A1F6MCY1"/>
<dbReference type="Pfam" id="PF02583">
    <property type="entry name" value="Trns_repr_metal"/>
    <property type="match status" value="1"/>
</dbReference>
<protein>
    <recommendedName>
        <fullName evidence="3">Transcriptional regulator</fullName>
    </recommendedName>
</protein>
<sequence length="91" mass="10617">MLPQLKKKTLLSLKKAHSLIATMIEMVEKDRYCIDIMHQNLAVLGLLKSAQQTFMENHLKTCFKKALSTKNKATEEQMIKEILKVTKWRDK</sequence>